<keyword evidence="3 6" id="KW-0547">Nucleotide-binding</keyword>
<sequence length="313" mass="35423">MINVILTIDLNPAIEKRYIVDNISIGDNIKASSFTYNLSGKGIKVEKLLNIFNENSFLTGFLGGINGEYFHMKLKDAGIPHEFVGIKEETRTIIKLKDISENYINIMEEAPRITREELTKFYNLSSDLLENMDIICGLGSTFHPSVPKDIYFDLITLANKKRKKFILDGTEDKTRYGIDASPYMVVLNKRELEGLMNVTLDFENQIIKSGQYILDRGVGFVIIDLQEKGSIVLGQDKGYRVEIPNYECELGTDHSGMIAGFALGINRNYDLDMTMKLGQSFSIVSNMDSNLETTEISDIKRIMGQIDIYSINY</sequence>
<keyword evidence="4" id="KW-0418">Kinase</keyword>
<evidence type="ECO:0000256" key="3">
    <source>
        <dbReference type="ARBA" id="ARBA00022741"/>
    </source>
</evidence>
<dbReference type="GO" id="GO:0008443">
    <property type="term" value="F:phosphofructokinase activity"/>
    <property type="evidence" value="ECO:0007669"/>
    <property type="project" value="TreeGrafter"/>
</dbReference>
<comment type="similarity">
    <text evidence="6">Belongs to the carbohydrate kinase PfkB family. LacC subfamily.</text>
</comment>
<dbReference type="PIRSF" id="PIRSF000535">
    <property type="entry name" value="1PFK/6PFK/LacC"/>
    <property type="match status" value="1"/>
</dbReference>
<dbReference type="UniPathway" id="UPA00704">
    <property type="reaction ID" value="UER00715"/>
</dbReference>
<feature type="domain" description="Carbohydrate kinase PfkB" evidence="7">
    <location>
        <begin position="25"/>
        <end position="279"/>
    </location>
</feature>
<dbReference type="EC" id="2.7.1.144" evidence="6"/>
<keyword evidence="5 6" id="KW-0067">ATP-binding</keyword>
<proteinExistence type="inferred from homology"/>
<evidence type="ECO:0000313" key="8">
    <source>
        <dbReference type="EMBL" id="MSU00801.1"/>
    </source>
</evidence>
<evidence type="ECO:0000256" key="6">
    <source>
        <dbReference type="PIRNR" id="PIRNR000535"/>
    </source>
</evidence>
<evidence type="ECO:0000256" key="5">
    <source>
        <dbReference type="ARBA" id="ARBA00022840"/>
    </source>
</evidence>
<evidence type="ECO:0000313" key="9">
    <source>
        <dbReference type="Proteomes" id="UP000469523"/>
    </source>
</evidence>
<keyword evidence="9" id="KW-1185">Reference proteome</keyword>
<dbReference type="InterPro" id="IPR029056">
    <property type="entry name" value="Ribokinase-like"/>
</dbReference>
<evidence type="ECO:0000259" key="7">
    <source>
        <dbReference type="Pfam" id="PF00294"/>
    </source>
</evidence>
<accession>A0A6N7XFI6</accession>
<dbReference type="SUPFAM" id="SSF53613">
    <property type="entry name" value="Ribokinase-like"/>
    <property type="match status" value="1"/>
</dbReference>
<keyword evidence="2 6" id="KW-0808">Transferase</keyword>
<dbReference type="InterPro" id="IPR011611">
    <property type="entry name" value="PfkB_dom"/>
</dbReference>
<name>A0A6N7XFI6_9FIRM</name>
<evidence type="ECO:0000256" key="4">
    <source>
        <dbReference type="ARBA" id="ARBA00022777"/>
    </source>
</evidence>
<dbReference type="GO" id="GO:2001059">
    <property type="term" value="P:D-tagatose 6-phosphate catabolic process"/>
    <property type="evidence" value="ECO:0007669"/>
    <property type="project" value="UniProtKB-UniPathway"/>
</dbReference>
<dbReference type="GO" id="GO:0005988">
    <property type="term" value="P:lactose metabolic process"/>
    <property type="evidence" value="ECO:0007669"/>
    <property type="project" value="UniProtKB-KW"/>
</dbReference>
<gene>
    <name evidence="8" type="ORF">FYJ83_04880</name>
</gene>
<dbReference type="PANTHER" id="PTHR46566:SF2">
    <property type="entry name" value="ATP-DEPENDENT 6-PHOSPHOFRUCTOKINASE ISOZYME 2"/>
    <property type="match status" value="1"/>
</dbReference>
<dbReference type="GO" id="GO:0009024">
    <property type="term" value="F:tagatose-6-phosphate kinase activity"/>
    <property type="evidence" value="ECO:0007669"/>
    <property type="project" value="UniProtKB-EC"/>
</dbReference>
<dbReference type="AlphaFoldDB" id="A0A6N7XFI6"/>
<comment type="similarity">
    <text evidence="1">Belongs to the carbohydrate kinase pfkB family.</text>
</comment>
<comment type="catalytic activity">
    <reaction evidence="6">
        <text>D-tagatofuranose 6-phosphate + ATP = D-tagatofuranose 1,6-bisphosphate + ADP + H(+)</text>
        <dbReference type="Rhea" id="RHEA:12420"/>
        <dbReference type="ChEBI" id="CHEBI:15378"/>
        <dbReference type="ChEBI" id="CHEBI:30616"/>
        <dbReference type="ChEBI" id="CHEBI:58694"/>
        <dbReference type="ChEBI" id="CHEBI:58695"/>
        <dbReference type="ChEBI" id="CHEBI:456216"/>
        <dbReference type="EC" id="2.7.1.144"/>
    </reaction>
</comment>
<reference evidence="8 9" key="1">
    <citation type="submission" date="2019-09" db="EMBL/GenBank/DDBJ databases">
        <title>In-depth cultivation of the pig gut microbiome towards novel bacterial diversity and tailored functional studies.</title>
        <authorList>
            <person name="Wylensek D."/>
            <person name="Hitch T.C.A."/>
            <person name="Clavel T."/>
        </authorList>
    </citation>
    <scope>NUCLEOTIDE SEQUENCE [LARGE SCALE GENOMIC DNA]</scope>
    <source>
        <strain evidence="8 9">WCA3-693-APC-4?</strain>
    </source>
</reference>
<evidence type="ECO:0000256" key="2">
    <source>
        <dbReference type="ARBA" id="ARBA00022679"/>
    </source>
</evidence>
<dbReference type="EMBL" id="VUNQ01000007">
    <property type="protein sequence ID" value="MSU00801.1"/>
    <property type="molecule type" value="Genomic_DNA"/>
</dbReference>
<dbReference type="GO" id="GO:0005524">
    <property type="term" value="F:ATP binding"/>
    <property type="evidence" value="ECO:0007669"/>
    <property type="project" value="UniProtKB-KW"/>
</dbReference>
<dbReference type="GO" id="GO:0005829">
    <property type="term" value="C:cytosol"/>
    <property type="evidence" value="ECO:0007669"/>
    <property type="project" value="TreeGrafter"/>
</dbReference>
<dbReference type="Pfam" id="PF00294">
    <property type="entry name" value="PfkB"/>
    <property type="match status" value="1"/>
</dbReference>
<comment type="pathway">
    <text evidence="6">Carbohydrate metabolism; D-tagatose 6-phosphate degradation; D-glyceraldehyde 3-phosphate and glycerone phosphate from D-tagatose 6-phosphate: step 1/2.</text>
</comment>
<dbReference type="Gene3D" id="3.40.1190.20">
    <property type="match status" value="1"/>
</dbReference>
<dbReference type="PANTHER" id="PTHR46566">
    <property type="entry name" value="1-PHOSPHOFRUCTOKINASE-RELATED"/>
    <property type="match status" value="1"/>
</dbReference>
<comment type="caution">
    <text evidence="8">The sequence shown here is derived from an EMBL/GenBank/DDBJ whole genome shotgun (WGS) entry which is preliminary data.</text>
</comment>
<dbReference type="InterPro" id="IPR017583">
    <property type="entry name" value="Tagatose/fructose_Pkinase"/>
</dbReference>
<protein>
    <recommendedName>
        <fullName evidence="6">Tagatose-6-phosphate kinase</fullName>
        <ecNumber evidence="6">2.7.1.144</ecNumber>
    </recommendedName>
</protein>
<keyword evidence="6" id="KW-0423">Lactose metabolism</keyword>
<organism evidence="8 9">
    <name type="scientific">Tissierella pigra</name>
    <dbReference type="NCBI Taxonomy" id="2607614"/>
    <lineage>
        <taxon>Bacteria</taxon>
        <taxon>Bacillati</taxon>
        <taxon>Bacillota</taxon>
        <taxon>Tissierellia</taxon>
        <taxon>Tissierellales</taxon>
        <taxon>Tissierellaceae</taxon>
        <taxon>Tissierella</taxon>
    </lineage>
</organism>
<evidence type="ECO:0000256" key="1">
    <source>
        <dbReference type="ARBA" id="ARBA00005380"/>
    </source>
</evidence>
<dbReference type="Proteomes" id="UP000469523">
    <property type="component" value="Unassembled WGS sequence"/>
</dbReference>